<dbReference type="OMA" id="MEANHID"/>
<accession>A0A3E2HG46</accession>
<reference evidence="3 4" key="1">
    <citation type="submission" date="2018-05" db="EMBL/GenBank/DDBJ databases">
        <title>Draft genome sequence of Scytalidium lignicola DSM 105466, a ubiquitous saprotrophic fungus.</title>
        <authorList>
            <person name="Buettner E."/>
            <person name="Gebauer A.M."/>
            <person name="Hofrichter M."/>
            <person name="Liers C."/>
            <person name="Kellner H."/>
        </authorList>
    </citation>
    <scope>NUCLEOTIDE SEQUENCE [LARGE SCALE GENOMIC DNA]</scope>
    <source>
        <strain evidence="3 4">DSM 105466</strain>
    </source>
</reference>
<sequence>MPDSETPPSQPEPEIPAENVYGLNAQPSFADMIQLLDLPSELVPQVGKHRSPGRLVIVGDVHGMKKSLEDLLSKIKFNAKEDHLILAGDMIAKGPDSPGVVDLAMKLGASAVRGNHEDRVLLVHADMEANHIDVSGPDPNEDTEKSQDGLEEESFSRGDYKDRRLVKALGEKRLKWLKTRPVILRVGELGEMGELVVVHAGLVPGVKLERQDPAMVMHMRTIGHDGVPSESRDGSGWWKASAFLLQEAS</sequence>
<comment type="caution">
    <text evidence="3">The sequence shown here is derived from an EMBL/GenBank/DDBJ whole genome shotgun (WGS) entry which is preliminary data.</text>
</comment>
<dbReference type="Gene3D" id="3.60.21.10">
    <property type="match status" value="1"/>
</dbReference>
<proteinExistence type="predicted"/>
<feature type="non-terminal residue" evidence="3">
    <location>
        <position position="249"/>
    </location>
</feature>
<dbReference type="OrthoDB" id="10267127at2759"/>
<evidence type="ECO:0000256" key="1">
    <source>
        <dbReference type="SAM" id="MobiDB-lite"/>
    </source>
</evidence>
<dbReference type="EMBL" id="NCSJ02000055">
    <property type="protein sequence ID" value="RFU32398.1"/>
    <property type="molecule type" value="Genomic_DNA"/>
</dbReference>
<gene>
    <name evidence="3" type="ORF">B7463_g3902</name>
</gene>
<dbReference type="InterPro" id="IPR050126">
    <property type="entry name" value="Ap4A_hydrolase"/>
</dbReference>
<dbReference type="STRING" id="5539.A0A3E2HG46"/>
<evidence type="ECO:0000313" key="4">
    <source>
        <dbReference type="Proteomes" id="UP000258309"/>
    </source>
</evidence>
<dbReference type="AlphaFoldDB" id="A0A3E2HG46"/>
<dbReference type="GO" id="GO:0016791">
    <property type="term" value="F:phosphatase activity"/>
    <property type="evidence" value="ECO:0007669"/>
    <property type="project" value="TreeGrafter"/>
</dbReference>
<dbReference type="Pfam" id="PF00149">
    <property type="entry name" value="Metallophos"/>
    <property type="match status" value="1"/>
</dbReference>
<organism evidence="3 4">
    <name type="scientific">Scytalidium lignicola</name>
    <name type="common">Hyphomycete</name>
    <dbReference type="NCBI Taxonomy" id="5539"/>
    <lineage>
        <taxon>Eukaryota</taxon>
        <taxon>Fungi</taxon>
        <taxon>Dikarya</taxon>
        <taxon>Ascomycota</taxon>
        <taxon>Pezizomycotina</taxon>
        <taxon>Leotiomycetes</taxon>
        <taxon>Leotiomycetes incertae sedis</taxon>
        <taxon>Scytalidium</taxon>
    </lineage>
</organism>
<evidence type="ECO:0000259" key="2">
    <source>
        <dbReference type="Pfam" id="PF00149"/>
    </source>
</evidence>
<dbReference type="InterPro" id="IPR029052">
    <property type="entry name" value="Metallo-depent_PP-like"/>
</dbReference>
<name>A0A3E2HG46_SCYLI</name>
<protein>
    <recommendedName>
        <fullName evidence="2">Calcineurin-like phosphoesterase domain-containing protein</fullName>
    </recommendedName>
</protein>
<dbReference type="PANTHER" id="PTHR42850:SF4">
    <property type="entry name" value="ZINC-DEPENDENT ENDOPOLYPHOSPHATASE"/>
    <property type="match status" value="1"/>
</dbReference>
<keyword evidence="4" id="KW-1185">Reference proteome</keyword>
<feature type="compositionally biased region" description="Basic and acidic residues" evidence="1">
    <location>
        <begin position="142"/>
        <end position="154"/>
    </location>
</feature>
<dbReference type="InterPro" id="IPR004843">
    <property type="entry name" value="Calcineurin-like_PHP"/>
</dbReference>
<dbReference type="GO" id="GO:0000298">
    <property type="term" value="F:endopolyphosphatase activity"/>
    <property type="evidence" value="ECO:0007669"/>
    <property type="project" value="TreeGrafter"/>
</dbReference>
<dbReference type="SUPFAM" id="SSF56300">
    <property type="entry name" value="Metallo-dependent phosphatases"/>
    <property type="match status" value="1"/>
</dbReference>
<feature type="domain" description="Calcineurin-like phosphoesterase" evidence="2">
    <location>
        <begin position="54"/>
        <end position="212"/>
    </location>
</feature>
<feature type="region of interest" description="Disordered" evidence="1">
    <location>
        <begin position="131"/>
        <end position="154"/>
    </location>
</feature>
<dbReference type="PANTHER" id="PTHR42850">
    <property type="entry name" value="METALLOPHOSPHOESTERASE"/>
    <property type="match status" value="1"/>
</dbReference>
<dbReference type="GO" id="GO:0005737">
    <property type="term" value="C:cytoplasm"/>
    <property type="evidence" value="ECO:0007669"/>
    <property type="project" value="TreeGrafter"/>
</dbReference>
<evidence type="ECO:0000313" key="3">
    <source>
        <dbReference type="EMBL" id="RFU32398.1"/>
    </source>
</evidence>
<feature type="non-terminal residue" evidence="3">
    <location>
        <position position="1"/>
    </location>
</feature>
<dbReference type="Proteomes" id="UP000258309">
    <property type="component" value="Unassembled WGS sequence"/>
</dbReference>
<dbReference type="GO" id="GO:0006798">
    <property type="term" value="P:polyphosphate catabolic process"/>
    <property type="evidence" value="ECO:0007669"/>
    <property type="project" value="TreeGrafter"/>
</dbReference>